<protein>
    <submittedName>
        <fullName evidence="1">Uncharacterized protein</fullName>
    </submittedName>
</protein>
<keyword evidence="2" id="KW-1185">Reference proteome</keyword>
<dbReference type="Proteomes" id="UP000247702">
    <property type="component" value="Unassembled WGS sequence"/>
</dbReference>
<evidence type="ECO:0000313" key="1">
    <source>
        <dbReference type="EMBL" id="GBB88708.1"/>
    </source>
</evidence>
<gene>
    <name evidence="1" type="ORF">RclHR1_15280002</name>
</gene>
<sequence>MKKGFLLTNPASKTTATSSMTKVTPTIALKSISSDHFHDVIVDFISGLIKRNPSTIFSLIITTDPSAIDEFLNDKNQEIFLIDFKIHQGLEYASKQSPDKKDLGDPMHQSDALMNFDVFDTNLIGSLNNVDELLVTFPRNITPIPVTSLTKSQKRSAKKKVCKEKQKLQLQSPFGLNE</sequence>
<name>A0A2Z6R7I8_9GLOM</name>
<organism evidence="1 2">
    <name type="scientific">Rhizophagus clarus</name>
    <dbReference type="NCBI Taxonomy" id="94130"/>
    <lineage>
        <taxon>Eukaryota</taxon>
        <taxon>Fungi</taxon>
        <taxon>Fungi incertae sedis</taxon>
        <taxon>Mucoromycota</taxon>
        <taxon>Glomeromycotina</taxon>
        <taxon>Glomeromycetes</taxon>
        <taxon>Glomerales</taxon>
        <taxon>Glomeraceae</taxon>
        <taxon>Rhizophagus</taxon>
    </lineage>
</organism>
<evidence type="ECO:0000313" key="2">
    <source>
        <dbReference type="Proteomes" id="UP000247702"/>
    </source>
</evidence>
<comment type="caution">
    <text evidence="1">The sequence shown here is derived from an EMBL/GenBank/DDBJ whole genome shotgun (WGS) entry which is preliminary data.</text>
</comment>
<proteinExistence type="predicted"/>
<accession>A0A2Z6R7I8</accession>
<reference evidence="1 2" key="1">
    <citation type="submission" date="2017-11" db="EMBL/GenBank/DDBJ databases">
        <title>The genome of Rhizophagus clarus HR1 reveals common genetic basis of auxotrophy among arbuscular mycorrhizal fungi.</title>
        <authorList>
            <person name="Kobayashi Y."/>
        </authorList>
    </citation>
    <scope>NUCLEOTIDE SEQUENCE [LARGE SCALE GENOMIC DNA]</scope>
    <source>
        <strain evidence="1 2">HR1</strain>
    </source>
</reference>
<dbReference type="AlphaFoldDB" id="A0A2Z6R7I8"/>
<dbReference type="EMBL" id="BEXD01000589">
    <property type="protein sequence ID" value="GBB88708.1"/>
    <property type="molecule type" value="Genomic_DNA"/>
</dbReference>